<comment type="similarity">
    <text evidence="1">Belongs to the bacterial ribosomal protein bL19 family.</text>
</comment>
<protein>
    <recommendedName>
        <fullName evidence="5">50S ribosomal protein L19</fullName>
    </recommendedName>
</protein>
<dbReference type="InterPro" id="IPR008991">
    <property type="entry name" value="Translation_prot_SH3-like_sf"/>
</dbReference>
<dbReference type="InterPro" id="IPR001857">
    <property type="entry name" value="Ribosomal_bL19"/>
</dbReference>
<dbReference type="SUPFAM" id="SSF50104">
    <property type="entry name" value="Translation proteins SH3-like domain"/>
    <property type="match status" value="1"/>
</dbReference>
<comment type="caution">
    <text evidence="4">The sequence shown here is derived from an EMBL/GenBank/DDBJ whole genome shotgun (WGS) entry which is preliminary data.</text>
</comment>
<dbReference type="FunFam" id="2.30.30.790:FF:000001">
    <property type="entry name" value="50S ribosomal protein L19"/>
    <property type="match status" value="1"/>
</dbReference>
<dbReference type="PIRSF" id="PIRSF002191">
    <property type="entry name" value="Ribosomal_L19"/>
    <property type="match status" value="1"/>
</dbReference>
<keyword evidence="3" id="KW-0687">Ribonucleoprotein</keyword>
<evidence type="ECO:0000256" key="1">
    <source>
        <dbReference type="ARBA" id="ARBA00005781"/>
    </source>
</evidence>
<dbReference type="HAMAP" id="MF_00402">
    <property type="entry name" value="Ribosomal_bL19"/>
    <property type="match status" value="1"/>
</dbReference>
<evidence type="ECO:0008006" key="5">
    <source>
        <dbReference type="Google" id="ProtNLM"/>
    </source>
</evidence>
<sequence length="118" mass="13284">MNVASLIEVKPNPNIPTLAPGDTVKVKAKIVEGEKERTQLFQGVVIKLRHNAQGGNFTVRRIAYGVGIERTFPLQSPLVEKVEIVRHGKVRRAKLYYLRGLSGKKARIKEKRVAKEKK</sequence>
<dbReference type="Pfam" id="PF01245">
    <property type="entry name" value="Ribosomal_L19"/>
    <property type="match status" value="1"/>
</dbReference>
<dbReference type="InterPro" id="IPR018257">
    <property type="entry name" value="Ribosomal_bL19_CS"/>
</dbReference>
<dbReference type="PANTHER" id="PTHR15680">
    <property type="entry name" value="RIBOSOMAL PROTEIN L19"/>
    <property type="match status" value="1"/>
</dbReference>
<dbReference type="GO" id="GO:0022625">
    <property type="term" value="C:cytosolic large ribosomal subunit"/>
    <property type="evidence" value="ECO:0007669"/>
    <property type="project" value="TreeGrafter"/>
</dbReference>
<dbReference type="PANTHER" id="PTHR15680:SF9">
    <property type="entry name" value="LARGE RIBOSOMAL SUBUNIT PROTEIN BL19M"/>
    <property type="match status" value="1"/>
</dbReference>
<proteinExistence type="inferred from homology"/>
<dbReference type="PROSITE" id="PS01015">
    <property type="entry name" value="RIBOSOMAL_L19"/>
    <property type="match status" value="1"/>
</dbReference>
<dbReference type="Gene3D" id="2.30.30.790">
    <property type="match status" value="1"/>
</dbReference>
<dbReference type="InterPro" id="IPR038657">
    <property type="entry name" value="Ribosomal_bL19_sf"/>
</dbReference>
<gene>
    <name evidence="4" type="ORF">S06H3_47003</name>
</gene>
<dbReference type="PRINTS" id="PR00061">
    <property type="entry name" value="RIBOSOMALL19"/>
</dbReference>
<name>X1NNB1_9ZZZZ</name>
<reference evidence="4" key="1">
    <citation type="journal article" date="2014" name="Front. Microbiol.">
        <title>High frequency of phylogenetically diverse reductive dehalogenase-homologous genes in deep subseafloor sedimentary metagenomes.</title>
        <authorList>
            <person name="Kawai M."/>
            <person name="Futagami T."/>
            <person name="Toyoda A."/>
            <person name="Takaki Y."/>
            <person name="Nishi S."/>
            <person name="Hori S."/>
            <person name="Arai W."/>
            <person name="Tsubouchi T."/>
            <person name="Morono Y."/>
            <person name="Uchiyama I."/>
            <person name="Ito T."/>
            <person name="Fujiyama A."/>
            <person name="Inagaki F."/>
            <person name="Takami H."/>
        </authorList>
    </citation>
    <scope>NUCLEOTIDE SEQUENCE</scope>
    <source>
        <strain evidence="4">Expedition CK06-06</strain>
    </source>
</reference>
<dbReference type="AlphaFoldDB" id="X1NNB1"/>
<dbReference type="EMBL" id="BARV01029482">
    <property type="protein sequence ID" value="GAI45093.1"/>
    <property type="molecule type" value="Genomic_DNA"/>
</dbReference>
<accession>X1NNB1</accession>
<evidence type="ECO:0000256" key="3">
    <source>
        <dbReference type="ARBA" id="ARBA00023274"/>
    </source>
</evidence>
<organism evidence="4">
    <name type="scientific">marine sediment metagenome</name>
    <dbReference type="NCBI Taxonomy" id="412755"/>
    <lineage>
        <taxon>unclassified sequences</taxon>
        <taxon>metagenomes</taxon>
        <taxon>ecological metagenomes</taxon>
    </lineage>
</organism>
<dbReference type="NCBIfam" id="TIGR01024">
    <property type="entry name" value="rplS_bact"/>
    <property type="match status" value="1"/>
</dbReference>
<keyword evidence="2" id="KW-0689">Ribosomal protein</keyword>
<dbReference type="GO" id="GO:0003735">
    <property type="term" value="F:structural constituent of ribosome"/>
    <property type="evidence" value="ECO:0007669"/>
    <property type="project" value="InterPro"/>
</dbReference>
<evidence type="ECO:0000256" key="2">
    <source>
        <dbReference type="ARBA" id="ARBA00022980"/>
    </source>
</evidence>
<dbReference type="GO" id="GO:0006412">
    <property type="term" value="P:translation"/>
    <property type="evidence" value="ECO:0007669"/>
    <property type="project" value="InterPro"/>
</dbReference>
<evidence type="ECO:0000313" key="4">
    <source>
        <dbReference type="EMBL" id="GAI45093.1"/>
    </source>
</evidence>